<keyword evidence="1" id="KW-0597">Phosphoprotein</keyword>
<dbReference type="EMBL" id="JARQZJ010000091">
    <property type="protein sequence ID" value="KAK9883850.1"/>
    <property type="molecule type" value="Genomic_DNA"/>
</dbReference>
<dbReference type="InterPro" id="IPR023246">
    <property type="entry name" value="AUTS2"/>
</dbReference>
<dbReference type="AlphaFoldDB" id="A0AAW1UV50"/>
<feature type="region of interest" description="Disordered" evidence="2">
    <location>
        <begin position="34"/>
        <end position="64"/>
    </location>
</feature>
<feature type="non-terminal residue" evidence="3">
    <location>
        <position position="64"/>
    </location>
</feature>
<accession>A0AAW1UV50</accession>
<evidence type="ECO:0000256" key="2">
    <source>
        <dbReference type="SAM" id="MobiDB-lite"/>
    </source>
</evidence>
<evidence type="ECO:0000313" key="3">
    <source>
        <dbReference type="EMBL" id="KAK9883850.1"/>
    </source>
</evidence>
<feature type="compositionally biased region" description="Basic residues" evidence="2">
    <location>
        <begin position="36"/>
        <end position="45"/>
    </location>
</feature>
<proteinExistence type="predicted"/>
<feature type="compositionally biased region" description="Polar residues" evidence="2">
    <location>
        <begin position="49"/>
        <end position="64"/>
    </location>
</feature>
<dbReference type="PANTHER" id="PTHR14429:SF22">
    <property type="entry name" value="AGAP013055-PA"/>
    <property type="match status" value="1"/>
</dbReference>
<protein>
    <submittedName>
        <fullName evidence="3">Uncharacterized protein</fullName>
    </submittedName>
</protein>
<reference evidence="3 4" key="1">
    <citation type="submission" date="2023-03" db="EMBL/GenBank/DDBJ databases">
        <title>Genome insight into feeding habits of ladybird beetles.</title>
        <authorList>
            <person name="Li H.-S."/>
            <person name="Huang Y.-H."/>
            <person name="Pang H."/>
        </authorList>
    </citation>
    <scope>NUCLEOTIDE SEQUENCE [LARGE SCALE GENOMIC DNA]</scope>
    <source>
        <strain evidence="3">SYSU_2023b</strain>
        <tissue evidence="3">Whole body</tissue>
    </source>
</reference>
<name>A0AAW1UV50_9CUCU</name>
<feature type="non-terminal residue" evidence="3">
    <location>
        <position position="1"/>
    </location>
</feature>
<keyword evidence="4" id="KW-1185">Reference proteome</keyword>
<gene>
    <name evidence="3" type="ORF">WA026_002048</name>
</gene>
<dbReference type="Proteomes" id="UP001431783">
    <property type="component" value="Unassembled WGS sequence"/>
</dbReference>
<evidence type="ECO:0000313" key="4">
    <source>
        <dbReference type="Proteomes" id="UP001431783"/>
    </source>
</evidence>
<sequence>QTDMLRRELDNRFLASQDRTIGVAPPPYLRTEMHQHQHHHTHVHQHTTSLLPQPTGSSLFPSPL</sequence>
<evidence type="ECO:0000256" key="1">
    <source>
        <dbReference type="ARBA" id="ARBA00022553"/>
    </source>
</evidence>
<organism evidence="3 4">
    <name type="scientific">Henosepilachna vigintioctopunctata</name>
    <dbReference type="NCBI Taxonomy" id="420089"/>
    <lineage>
        <taxon>Eukaryota</taxon>
        <taxon>Metazoa</taxon>
        <taxon>Ecdysozoa</taxon>
        <taxon>Arthropoda</taxon>
        <taxon>Hexapoda</taxon>
        <taxon>Insecta</taxon>
        <taxon>Pterygota</taxon>
        <taxon>Neoptera</taxon>
        <taxon>Endopterygota</taxon>
        <taxon>Coleoptera</taxon>
        <taxon>Polyphaga</taxon>
        <taxon>Cucujiformia</taxon>
        <taxon>Coccinelloidea</taxon>
        <taxon>Coccinellidae</taxon>
        <taxon>Epilachninae</taxon>
        <taxon>Epilachnini</taxon>
        <taxon>Henosepilachna</taxon>
    </lineage>
</organism>
<comment type="caution">
    <text evidence="3">The sequence shown here is derived from an EMBL/GenBank/DDBJ whole genome shotgun (WGS) entry which is preliminary data.</text>
</comment>
<dbReference type="PANTHER" id="PTHR14429">
    <property type="entry name" value="FIBROSIN FAMILY MEMBER"/>
    <property type="match status" value="1"/>
</dbReference>